<evidence type="ECO:0000313" key="2">
    <source>
        <dbReference type="EMBL" id="SFQ34820.1"/>
    </source>
</evidence>
<organism evidence="2 3">
    <name type="scientific">Desemzia incerta</name>
    <dbReference type="NCBI Taxonomy" id="82801"/>
    <lineage>
        <taxon>Bacteria</taxon>
        <taxon>Bacillati</taxon>
        <taxon>Bacillota</taxon>
        <taxon>Bacilli</taxon>
        <taxon>Lactobacillales</taxon>
        <taxon>Carnobacteriaceae</taxon>
        <taxon>Desemzia</taxon>
    </lineage>
</organism>
<dbReference type="STRING" id="82801.SAMN04488506_1593"/>
<feature type="domain" description="Uracil-DNA glycosylase-like" evidence="1">
    <location>
        <begin position="48"/>
        <end position="186"/>
    </location>
</feature>
<dbReference type="Pfam" id="PF03167">
    <property type="entry name" value="UDG"/>
    <property type="match status" value="1"/>
</dbReference>
<name>A0A1I5XSB9_9LACT</name>
<keyword evidence="3" id="KW-1185">Reference proteome</keyword>
<gene>
    <name evidence="2" type="ORF">SAMN04488506_1593</name>
</gene>
<dbReference type="EMBL" id="FOXW01000005">
    <property type="protein sequence ID" value="SFQ34820.1"/>
    <property type="molecule type" value="Genomic_DNA"/>
</dbReference>
<dbReference type="Proteomes" id="UP000199136">
    <property type="component" value="Unassembled WGS sequence"/>
</dbReference>
<evidence type="ECO:0000259" key="1">
    <source>
        <dbReference type="Pfam" id="PF03167"/>
    </source>
</evidence>
<dbReference type="RefSeq" id="WP_218147502.1">
    <property type="nucleotide sequence ID" value="NZ_FOXW01000005.1"/>
</dbReference>
<dbReference type="SUPFAM" id="SSF52141">
    <property type="entry name" value="Uracil-DNA glycosylase-like"/>
    <property type="match status" value="1"/>
</dbReference>
<dbReference type="InterPro" id="IPR005122">
    <property type="entry name" value="Uracil-DNA_glycosylase-like"/>
</dbReference>
<protein>
    <submittedName>
        <fullName evidence="2">Uracil DNA glycosylase superfamily protein</fullName>
    </submittedName>
</protein>
<dbReference type="InterPro" id="IPR036895">
    <property type="entry name" value="Uracil-DNA_glycosylase-like_sf"/>
</dbReference>
<dbReference type="CDD" id="cd10035">
    <property type="entry name" value="UDG_like"/>
    <property type="match status" value="1"/>
</dbReference>
<dbReference type="AlphaFoldDB" id="A0A1I5XSB9"/>
<sequence>MIDEIDRFIQKLATTNVPSNVYNQYSDDYPESSVRRKNLGIYLQHMANVKPKIMLVGEAPGYRGSRLTGVPFTSEYLLMHNKGGLILFGEENGYQLPIEKEKLLKEATATIILETMLKEELVFLSWNAFPFHPHRINEEKSNRMPTKKELMIGEPFLLDLVRLYQIEEIIAMGNKAYESLTKLGIKCQKVRHPAQGGKKEFVAGVKQIKENLKQ</sequence>
<reference evidence="2 3" key="1">
    <citation type="submission" date="2016-10" db="EMBL/GenBank/DDBJ databases">
        <authorList>
            <person name="de Groot N.N."/>
        </authorList>
    </citation>
    <scope>NUCLEOTIDE SEQUENCE [LARGE SCALE GENOMIC DNA]</scope>
    <source>
        <strain evidence="2 3">DSM 20581</strain>
    </source>
</reference>
<accession>A0A1I5XSB9</accession>
<dbReference type="Gene3D" id="3.40.470.10">
    <property type="entry name" value="Uracil-DNA glycosylase-like domain"/>
    <property type="match status" value="1"/>
</dbReference>
<proteinExistence type="predicted"/>
<evidence type="ECO:0000313" key="3">
    <source>
        <dbReference type="Proteomes" id="UP000199136"/>
    </source>
</evidence>